<accession>A0AAN5CK73</accession>
<feature type="transmembrane region" description="Helical" evidence="1">
    <location>
        <begin position="98"/>
        <end position="117"/>
    </location>
</feature>
<dbReference type="EMBL" id="BTRK01000004">
    <property type="protein sequence ID" value="GMR45922.1"/>
    <property type="molecule type" value="Genomic_DNA"/>
</dbReference>
<comment type="caution">
    <text evidence="2">The sequence shown here is derived from an EMBL/GenBank/DDBJ whole genome shotgun (WGS) entry which is preliminary data.</text>
</comment>
<sequence length="298" mass="34954">MTTLIENLGQWLSPDWDFGYACCRETVLISNALYGILLMLNTAIFALYIYVYSRNKTLHANFRCILIIFAVNDMVLIYQRIADFWLTGVIDRENGFTYFVKMMCWATLIFSLCNVIGERLFALYAYRWYHEAHLRFPTPILLVYIVQEIFVELLIWKGIISKIVMLVCLAIMILLTTIFLIFNFRNSRRRNRKMLARRFQWSDGSCLSRRLRTVEILRENRLLQIFLPYLLISSMVQAVEGIAAMHIITPLDHRYYLVAHCLFYLTISIRVLFDLIIPILAHPVIKADAKKALTSVIK</sequence>
<feature type="transmembrane region" description="Helical" evidence="1">
    <location>
        <begin position="60"/>
        <end position="78"/>
    </location>
</feature>
<name>A0AAN5CK73_9BILA</name>
<feature type="transmembrane region" description="Helical" evidence="1">
    <location>
        <begin position="33"/>
        <end position="53"/>
    </location>
</feature>
<dbReference type="Proteomes" id="UP001328107">
    <property type="component" value="Unassembled WGS sequence"/>
</dbReference>
<feature type="transmembrane region" description="Helical" evidence="1">
    <location>
        <begin position="138"/>
        <end position="157"/>
    </location>
</feature>
<feature type="transmembrane region" description="Helical" evidence="1">
    <location>
        <begin position="163"/>
        <end position="184"/>
    </location>
</feature>
<gene>
    <name evidence="2" type="ORF">PMAYCL1PPCAC_16117</name>
</gene>
<evidence type="ECO:0000313" key="2">
    <source>
        <dbReference type="EMBL" id="GMR45922.1"/>
    </source>
</evidence>
<protein>
    <recommendedName>
        <fullName evidence="4">G protein-coupled receptor</fullName>
    </recommendedName>
</protein>
<keyword evidence="1" id="KW-0472">Membrane</keyword>
<keyword evidence="1" id="KW-0812">Transmembrane</keyword>
<feature type="transmembrane region" description="Helical" evidence="1">
    <location>
        <begin position="255"/>
        <end position="281"/>
    </location>
</feature>
<keyword evidence="3" id="KW-1185">Reference proteome</keyword>
<feature type="non-terminal residue" evidence="2">
    <location>
        <position position="298"/>
    </location>
</feature>
<proteinExistence type="predicted"/>
<evidence type="ECO:0008006" key="4">
    <source>
        <dbReference type="Google" id="ProtNLM"/>
    </source>
</evidence>
<organism evidence="2 3">
    <name type="scientific">Pristionchus mayeri</name>
    <dbReference type="NCBI Taxonomy" id="1317129"/>
    <lineage>
        <taxon>Eukaryota</taxon>
        <taxon>Metazoa</taxon>
        <taxon>Ecdysozoa</taxon>
        <taxon>Nematoda</taxon>
        <taxon>Chromadorea</taxon>
        <taxon>Rhabditida</taxon>
        <taxon>Rhabditina</taxon>
        <taxon>Diplogasteromorpha</taxon>
        <taxon>Diplogasteroidea</taxon>
        <taxon>Neodiplogasteridae</taxon>
        <taxon>Pristionchus</taxon>
    </lineage>
</organism>
<dbReference type="AlphaFoldDB" id="A0AAN5CK73"/>
<feature type="transmembrane region" description="Helical" evidence="1">
    <location>
        <begin position="226"/>
        <end position="249"/>
    </location>
</feature>
<evidence type="ECO:0000313" key="3">
    <source>
        <dbReference type="Proteomes" id="UP001328107"/>
    </source>
</evidence>
<keyword evidence="1" id="KW-1133">Transmembrane helix</keyword>
<reference evidence="3" key="1">
    <citation type="submission" date="2022-10" db="EMBL/GenBank/DDBJ databases">
        <title>Genome assembly of Pristionchus species.</title>
        <authorList>
            <person name="Yoshida K."/>
            <person name="Sommer R.J."/>
        </authorList>
    </citation>
    <scope>NUCLEOTIDE SEQUENCE [LARGE SCALE GENOMIC DNA]</scope>
    <source>
        <strain evidence="3">RS5460</strain>
    </source>
</reference>
<evidence type="ECO:0000256" key="1">
    <source>
        <dbReference type="SAM" id="Phobius"/>
    </source>
</evidence>